<dbReference type="CDD" id="cd02440">
    <property type="entry name" value="AdoMet_MTases"/>
    <property type="match status" value="1"/>
</dbReference>
<dbReference type="PATRIC" id="fig|2198.3.peg.378"/>
<dbReference type="Proteomes" id="UP000054598">
    <property type="component" value="Unassembled WGS sequence"/>
</dbReference>
<proteinExistence type="predicted"/>
<name>A0A117MGM4_9EURY</name>
<gene>
    <name evidence="1" type="ORF">XE10_0567</name>
</gene>
<dbReference type="InterPro" id="IPR027555">
    <property type="entry name" value="Mo5U34_MeTrfas-like"/>
</dbReference>
<dbReference type="SUPFAM" id="SSF53335">
    <property type="entry name" value="S-adenosyl-L-methionine-dependent methyltransferases"/>
    <property type="match status" value="1"/>
</dbReference>
<comment type="caution">
    <text evidence="1">The sequence shown here is derived from an EMBL/GenBank/DDBJ whole genome shotgun (WGS) entry which is preliminary data.</text>
</comment>
<dbReference type="InterPro" id="IPR029063">
    <property type="entry name" value="SAM-dependent_MTases_sf"/>
</dbReference>
<evidence type="ECO:0000313" key="2">
    <source>
        <dbReference type="Proteomes" id="UP000054598"/>
    </source>
</evidence>
<accession>A0A117MGM4</accession>
<protein>
    <recommendedName>
        <fullName evidence="3">Methyltransferase type 11</fullName>
    </recommendedName>
</protein>
<organism evidence="1 2">
    <name type="scientific">Methanoculleus marisnigri</name>
    <dbReference type="NCBI Taxonomy" id="2198"/>
    <lineage>
        <taxon>Archaea</taxon>
        <taxon>Methanobacteriati</taxon>
        <taxon>Methanobacteriota</taxon>
        <taxon>Stenosarchaea group</taxon>
        <taxon>Methanomicrobia</taxon>
        <taxon>Methanomicrobiales</taxon>
        <taxon>Methanomicrobiaceae</taxon>
        <taxon>Methanoculleus</taxon>
    </lineage>
</organism>
<reference evidence="2" key="1">
    <citation type="journal article" date="2015" name="MBio">
        <title>Genome-Resolved Metagenomic Analysis Reveals Roles for Candidate Phyla and Other Microbial Community Members in Biogeochemical Transformations in Oil Reservoirs.</title>
        <authorList>
            <person name="Hu P."/>
            <person name="Tom L."/>
            <person name="Singh A."/>
            <person name="Thomas B.C."/>
            <person name="Baker B.J."/>
            <person name="Piceno Y.M."/>
            <person name="Andersen G.L."/>
            <person name="Banfield J.F."/>
        </authorList>
    </citation>
    <scope>NUCLEOTIDE SEQUENCE [LARGE SCALE GENOMIC DNA]</scope>
</reference>
<dbReference type="Gene3D" id="3.40.50.150">
    <property type="entry name" value="Vaccinia Virus protein VP39"/>
    <property type="match status" value="1"/>
</dbReference>
<evidence type="ECO:0000313" key="1">
    <source>
        <dbReference type="EMBL" id="KUL03002.1"/>
    </source>
</evidence>
<dbReference type="EMBL" id="LGHE01000043">
    <property type="protein sequence ID" value="KUL03002.1"/>
    <property type="molecule type" value="Genomic_DNA"/>
</dbReference>
<dbReference type="Pfam" id="PF08003">
    <property type="entry name" value="Methyltransf_9"/>
    <property type="match status" value="1"/>
</dbReference>
<dbReference type="AlphaFoldDB" id="A0A117MGM4"/>
<sequence length="308" mass="34521">MRLLSSIKARIGYNTDFSIVGEECVSSDGTNSSEKEGHATEQSPAKVRTIVLDHYVKFAPNPQNAVDIFEGEWASKFPEPFEDLKAGSSLLFGDPRISWAAEQLGGVEGKNVLELGPLEGGHTYMLEQLGAASILSIEANTRAYLKCLIAKEILGMKRAHFLCGDFVEYLRNNDQRFDVAIASGVLYHMKNPVELIALLSKVTDNIFIGMHYYDYNIISNNSYIPKNKFGETTTFEFDDFQHELHRYYYDTALDSMGFCGGSDVFSNWMSRRDILASLEHFGFDDVKVGFDHPQHPNGPSFAVSAIRR</sequence>
<evidence type="ECO:0008006" key="3">
    <source>
        <dbReference type="Google" id="ProtNLM"/>
    </source>
</evidence>